<reference evidence="3" key="1">
    <citation type="submission" date="2010-08" db="EMBL/GenBank/DDBJ databases">
        <authorList>
            <consortium name="Caenorhabditis japonica Sequencing Consortium"/>
            <person name="Wilson R.K."/>
        </authorList>
    </citation>
    <scope>NUCLEOTIDE SEQUENCE [LARGE SCALE GENOMIC DNA]</scope>
    <source>
        <strain evidence="3">DF5081</strain>
    </source>
</reference>
<feature type="region of interest" description="Disordered" evidence="1">
    <location>
        <begin position="52"/>
        <end position="108"/>
    </location>
</feature>
<feature type="compositionally biased region" description="Polar residues" evidence="1">
    <location>
        <begin position="69"/>
        <end position="88"/>
    </location>
</feature>
<proteinExistence type="predicted"/>
<organism evidence="2 3">
    <name type="scientific">Caenorhabditis japonica</name>
    <dbReference type="NCBI Taxonomy" id="281687"/>
    <lineage>
        <taxon>Eukaryota</taxon>
        <taxon>Metazoa</taxon>
        <taxon>Ecdysozoa</taxon>
        <taxon>Nematoda</taxon>
        <taxon>Chromadorea</taxon>
        <taxon>Rhabditida</taxon>
        <taxon>Rhabditina</taxon>
        <taxon>Rhabditomorpha</taxon>
        <taxon>Rhabditoidea</taxon>
        <taxon>Rhabditidae</taxon>
        <taxon>Peloderinae</taxon>
        <taxon>Caenorhabditis</taxon>
    </lineage>
</organism>
<dbReference type="Proteomes" id="UP000005237">
    <property type="component" value="Unassembled WGS sequence"/>
</dbReference>
<sequence>MFCYERPETLKFAFKLLYFSLREEGSDQSSREVAEVEEGAAMGIHVNGNALDRVNFSDGNERPARLTRADSNFSISENDSENESTTGIDKTPESAETTWMRDKKAKDADRTVNADLNCVFMSQVD</sequence>
<reference evidence="2" key="2">
    <citation type="submission" date="2022-06" db="UniProtKB">
        <authorList>
            <consortium name="EnsemblMetazoa"/>
        </authorList>
    </citation>
    <scope>IDENTIFICATION</scope>
    <source>
        <strain evidence="2">DF5081</strain>
    </source>
</reference>
<evidence type="ECO:0000313" key="2">
    <source>
        <dbReference type="EnsemblMetazoa" id="CJA23241b.1"/>
    </source>
</evidence>
<keyword evidence="3" id="KW-1185">Reference proteome</keyword>
<dbReference type="AlphaFoldDB" id="A0A8R1ICR3"/>
<feature type="compositionally biased region" description="Basic and acidic residues" evidence="1">
    <location>
        <begin position="99"/>
        <end position="108"/>
    </location>
</feature>
<name>A0A8R1ICR3_CAEJA</name>
<dbReference type="EnsemblMetazoa" id="CJA23241b.1">
    <property type="protein sequence ID" value="CJA23241b.1"/>
    <property type="gene ID" value="WBGene00178813"/>
</dbReference>
<evidence type="ECO:0000313" key="3">
    <source>
        <dbReference type="Proteomes" id="UP000005237"/>
    </source>
</evidence>
<accession>A0A8R1ICR3</accession>
<protein>
    <submittedName>
        <fullName evidence="2">Uncharacterized protein</fullName>
    </submittedName>
</protein>
<evidence type="ECO:0000256" key="1">
    <source>
        <dbReference type="SAM" id="MobiDB-lite"/>
    </source>
</evidence>
<feature type="compositionally biased region" description="Basic and acidic residues" evidence="1">
    <location>
        <begin position="59"/>
        <end position="68"/>
    </location>
</feature>